<dbReference type="GO" id="GO:0019955">
    <property type="term" value="F:cytokine binding"/>
    <property type="evidence" value="ECO:0007669"/>
    <property type="project" value="Ensembl"/>
</dbReference>
<dbReference type="GO" id="GO:0035458">
    <property type="term" value="P:cellular response to interferon-beta"/>
    <property type="evidence" value="ECO:0007669"/>
    <property type="project" value="Ensembl"/>
</dbReference>
<keyword evidence="14 21" id="KW-0472">Membrane</keyword>
<evidence type="ECO:0000256" key="16">
    <source>
        <dbReference type="ARBA" id="ARBA00023170"/>
    </source>
</evidence>
<dbReference type="GO" id="GO:0008269">
    <property type="term" value="F:JAK pathway signal transduction adaptor activity"/>
    <property type="evidence" value="ECO:0007669"/>
    <property type="project" value="Ensembl"/>
</dbReference>
<feature type="domain" description="Fibronectin type-III" evidence="23">
    <location>
        <begin position="329"/>
        <end position="425"/>
    </location>
</feature>
<gene>
    <name evidence="24" type="primary">Ifnar1</name>
</gene>
<keyword evidence="8 21" id="KW-0812">Transmembrane</keyword>
<evidence type="ECO:0000256" key="13">
    <source>
        <dbReference type="ARBA" id="ARBA00022989"/>
    </source>
</evidence>
<feature type="chain" id="PRO_5034879819" description="Interferon alpha/beta receptor 1" evidence="22">
    <location>
        <begin position="16"/>
        <end position="544"/>
    </location>
</feature>
<evidence type="ECO:0000256" key="10">
    <source>
        <dbReference type="ARBA" id="ARBA00022737"/>
    </source>
</evidence>
<evidence type="ECO:0000256" key="5">
    <source>
        <dbReference type="ARBA" id="ARBA00016784"/>
    </source>
</evidence>
<dbReference type="PANTHER" id="PTHR20859">
    <property type="entry name" value="INTERFERON/INTERLEUKIN RECEPTOR"/>
    <property type="match status" value="1"/>
</dbReference>
<protein>
    <recommendedName>
        <fullName evidence="5">Interferon alpha/beta receptor 1</fullName>
    </recommendedName>
    <alternativeName>
        <fullName evidence="19">Type I interferon receptor 1</fullName>
    </alternativeName>
</protein>
<evidence type="ECO:0000313" key="24">
    <source>
        <dbReference type="Ensembl" id="ENSJJAP00000009398.1"/>
    </source>
</evidence>
<dbReference type="GO" id="GO:0004905">
    <property type="term" value="F:type I interferon receptor activity"/>
    <property type="evidence" value="ECO:0007669"/>
    <property type="project" value="Ensembl"/>
</dbReference>
<dbReference type="GO" id="GO:0043235">
    <property type="term" value="C:receptor complex"/>
    <property type="evidence" value="ECO:0007669"/>
    <property type="project" value="Ensembl"/>
</dbReference>
<evidence type="ECO:0000256" key="4">
    <source>
        <dbReference type="ARBA" id="ARBA00005399"/>
    </source>
</evidence>
<keyword evidence="12" id="KW-0832">Ubl conjugation</keyword>
<reference evidence="24" key="2">
    <citation type="submission" date="2025-09" db="UniProtKB">
        <authorList>
            <consortium name="Ensembl"/>
        </authorList>
    </citation>
    <scope>IDENTIFICATION</scope>
</reference>
<proteinExistence type="inferred from homology"/>
<evidence type="ECO:0000256" key="1">
    <source>
        <dbReference type="ARBA" id="ARBA00004251"/>
    </source>
</evidence>
<evidence type="ECO:0000256" key="21">
    <source>
        <dbReference type="SAM" id="Phobius"/>
    </source>
</evidence>
<keyword evidence="11" id="KW-0967">Endosome</keyword>
<keyword evidence="16" id="KW-0675">Receptor</keyword>
<feature type="compositionally biased region" description="Acidic residues" evidence="20">
    <location>
        <begin position="534"/>
        <end position="544"/>
    </location>
</feature>
<feature type="transmembrane region" description="Helical" evidence="21">
    <location>
        <begin position="427"/>
        <end position="451"/>
    </location>
</feature>
<keyword evidence="25" id="KW-1185">Reference proteome</keyword>
<dbReference type="SUPFAM" id="SSF49265">
    <property type="entry name" value="Fibronectin type III"/>
    <property type="match status" value="4"/>
</dbReference>
<dbReference type="GO" id="GO:0009615">
    <property type="term" value="P:response to virus"/>
    <property type="evidence" value="ECO:0007669"/>
    <property type="project" value="UniProtKB-ARBA"/>
</dbReference>
<evidence type="ECO:0000256" key="14">
    <source>
        <dbReference type="ARBA" id="ARBA00023136"/>
    </source>
</evidence>
<name>A0A8C5KIY9_JACJA</name>
<dbReference type="InterPro" id="IPR036116">
    <property type="entry name" value="FN3_sf"/>
</dbReference>
<evidence type="ECO:0000256" key="12">
    <source>
        <dbReference type="ARBA" id="ARBA00022843"/>
    </source>
</evidence>
<dbReference type="FunFam" id="2.60.40.10:FF:000842">
    <property type="entry name" value="Interferon receptor 1 isoform 4"/>
    <property type="match status" value="2"/>
</dbReference>
<dbReference type="InterPro" id="IPR015373">
    <property type="entry name" value="Interferon/interleukin_rcp_dom"/>
</dbReference>
<organism evidence="24 25">
    <name type="scientific">Jaculus jaculus</name>
    <name type="common">Lesser Egyptian jerboa</name>
    <dbReference type="NCBI Taxonomy" id="51337"/>
    <lineage>
        <taxon>Eukaryota</taxon>
        <taxon>Metazoa</taxon>
        <taxon>Chordata</taxon>
        <taxon>Craniata</taxon>
        <taxon>Vertebrata</taxon>
        <taxon>Euteleostomi</taxon>
        <taxon>Mammalia</taxon>
        <taxon>Eutheria</taxon>
        <taxon>Euarchontoglires</taxon>
        <taxon>Glires</taxon>
        <taxon>Rodentia</taxon>
        <taxon>Myomorpha</taxon>
        <taxon>Dipodoidea</taxon>
        <taxon>Dipodidae</taxon>
        <taxon>Dipodinae</taxon>
        <taxon>Jaculus</taxon>
    </lineage>
</organism>
<evidence type="ECO:0000256" key="6">
    <source>
        <dbReference type="ARBA" id="ARBA00022475"/>
    </source>
</evidence>
<keyword evidence="10" id="KW-0677">Repeat</keyword>
<keyword evidence="6" id="KW-1003">Cell membrane</keyword>
<evidence type="ECO:0000256" key="20">
    <source>
        <dbReference type="SAM" id="MobiDB-lite"/>
    </source>
</evidence>
<sequence length="544" mass="61455">MLAVLGAMALVLVAGAPWVPPGTTEDLRPPQDVEVYIMDNDFALLWSRNHESASNVTFSAEYQTSEMDYWVKLPGCQDIVDTKCNFSSPKLDVYEEMKLRIRAEKGNHTSSWNELDSFILFDKARVGPPEVHVEAEDRAAVIHISHPGRGGSMWALDNFSFRYYILIWENPSGVKKTFSTDNLTERIFDLLPETTYCLEVKAVLVRERKNGAYSPVVCLNTTVENMVPAPENVQVYTKNSNFVLKWTYAPADVTFRAQWLPAYSKRIHRDDSDKWKPIPACENVRTTHCTFPQDALAKGNYFIRVQASNGNNTSFWSKEIRMNSEQYIPVLPPAIVMKPSSESLHVSVSFHDSTSNFHSLTYEIIIWKNTSNTERRIVERSPEFTIADLQPLTVYCVRARVLIETYSWNKSSGFSDAMCEETKPGEAFITIWIAGGLVIASLVIPLVVCALRSLLSCLNYVFFPSLKPPSNIAEYFSEPSLKNLLLLTTEEQTEKCFIIENTDSVSVKESTQAEDEHKTYASQTSQDSGHYSNEDENAGSETSE</sequence>
<feature type="region of interest" description="Disordered" evidence="20">
    <location>
        <begin position="505"/>
        <end position="544"/>
    </location>
</feature>
<dbReference type="GO" id="GO:0007259">
    <property type="term" value="P:cell surface receptor signaling pathway via JAK-STAT"/>
    <property type="evidence" value="ECO:0007669"/>
    <property type="project" value="Ensembl"/>
</dbReference>
<keyword evidence="15" id="KW-1015">Disulfide bond</keyword>
<dbReference type="GO" id="GO:0005764">
    <property type="term" value="C:lysosome"/>
    <property type="evidence" value="ECO:0007669"/>
    <property type="project" value="UniProtKB-SubCell"/>
</dbReference>
<dbReference type="SMART" id="SM00060">
    <property type="entry name" value="FN3"/>
    <property type="match status" value="3"/>
</dbReference>
<keyword evidence="7" id="KW-0597">Phosphoprotein</keyword>
<dbReference type="PROSITE" id="PS50853">
    <property type="entry name" value="FN3"/>
    <property type="match status" value="1"/>
</dbReference>
<evidence type="ECO:0000313" key="25">
    <source>
        <dbReference type="Proteomes" id="UP000694385"/>
    </source>
</evidence>
<comment type="subcellular location">
    <subcellularLocation>
        <location evidence="1">Cell membrane</location>
        <topology evidence="1">Single-pass type I membrane protein</topology>
    </subcellularLocation>
    <subcellularLocation>
        <location evidence="3">Late endosome</location>
    </subcellularLocation>
    <subcellularLocation>
        <location evidence="2">Lysosome</location>
    </subcellularLocation>
</comment>
<evidence type="ECO:0000256" key="9">
    <source>
        <dbReference type="ARBA" id="ARBA00022729"/>
    </source>
</evidence>
<dbReference type="GO" id="GO:1900182">
    <property type="term" value="P:positive regulation of protein localization to nucleus"/>
    <property type="evidence" value="ECO:0007669"/>
    <property type="project" value="Ensembl"/>
</dbReference>
<dbReference type="FunFam" id="2.60.40.10:FF:001548">
    <property type="entry name" value="Interferon receptor 1 isoform 4"/>
    <property type="match status" value="1"/>
</dbReference>
<keyword evidence="13 21" id="KW-1133">Transmembrane helix</keyword>
<evidence type="ECO:0000256" key="19">
    <source>
        <dbReference type="ARBA" id="ARBA00032112"/>
    </source>
</evidence>
<dbReference type="CDD" id="cd00063">
    <property type="entry name" value="FN3"/>
    <property type="match status" value="1"/>
</dbReference>
<dbReference type="GeneTree" id="ENSGT00940000158406"/>
<feature type="signal peptide" evidence="22">
    <location>
        <begin position="1"/>
        <end position="15"/>
    </location>
</feature>
<dbReference type="Gene3D" id="2.60.40.10">
    <property type="entry name" value="Immunoglobulins"/>
    <property type="match status" value="4"/>
</dbReference>
<dbReference type="Pfam" id="PF01108">
    <property type="entry name" value="Tissue_fac"/>
    <property type="match status" value="1"/>
</dbReference>
<evidence type="ECO:0000256" key="18">
    <source>
        <dbReference type="ARBA" id="ARBA00023228"/>
    </source>
</evidence>
<evidence type="ECO:0000256" key="15">
    <source>
        <dbReference type="ARBA" id="ARBA00023157"/>
    </source>
</evidence>
<dbReference type="InterPro" id="IPR013783">
    <property type="entry name" value="Ig-like_fold"/>
</dbReference>
<dbReference type="GO" id="GO:0006357">
    <property type="term" value="P:regulation of transcription by RNA polymerase II"/>
    <property type="evidence" value="ECO:0007669"/>
    <property type="project" value="Ensembl"/>
</dbReference>
<evidence type="ECO:0000256" key="2">
    <source>
        <dbReference type="ARBA" id="ARBA00004371"/>
    </source>
</evidence>
<dbReference type="Pfam" id="PF09294">
    <property type="entry name" value="Interfer-bind"/>
    <property type="match status" value="2"/>
</dbReference>
<keyword evidence="9 22" id="KW-0732">Signal</keyword>
<keyword evidence="18" id="KW-0458">Lysosome</keyword>
<evidence type="ECO:0000256" key="8">
    <source>
        <dbReference type="ARBA" id="ARBA00022692"/>
    </source>
</evidence>
<evidence type="ECO:0000256" key="3">
    <source>
        <dbReference type="ARBA" id="ARBA00004603"/>
    </source>
</evidence>
<comment type="similarity">
    <text evidence="4">Belongs to the type II cytokine receptor family.</text>
</comment>
<keyword evidence="17" id="KW-0325">Glycoprotein</keyword>
<dbReference type="GO" id="GO:0005886">
    <property type="term" value="C:plasma membrane"/>
    <property type="evidence" value="ECO:0007669"/>
    <property type="project" value="UniProtKB-SubCell"/>
</dbReference>
<evidence type="ECO:0000256" key="17">
    <source>
        <dbReference type="ARBA" id="ARBA00023180"/>
    </source>
</evidence>
<evidence type="ECO:0000256" key="11">
    <source>
        <dbReference type="ARBA" id="ARBA00022753"/>
    </source>
</evidence>
<dbReference type="AlphaFoldDB" id="A0A8C5KIY9"/>
<dbReference type="GO" id="GO:0005770">
    <property type="term" value="C:late endosome"/>
    <property type="evidence" value="ECO:0007669"/>
    <property type="project" value="UniProtKB-SubCell"/>
</dbReference>
<dbReference type="InterPro" id="IPR003961">
    <property type="entry name" value="FN3_dom"/>
</dbReference>
<dbReference type="Proteomes" id="UP000694385">
    <property type="component" value="Unassembled WGS sequence"/>
</dbReference>
<feature type="compositionally biased region" description="Polar residues" evidence="20">
    <location>
        <begin position="520"/>
        <end position="531"/>
    </location>
</feature>
<dbReference type="InterPro" id="IPR050650">
    <property type="entry name" value="Type-II_Cytokine-TF_Rcpt"/>
</dbReference>
<dbReference type="OMA" id="YCINTTV"/>
<evidence type="ECO:0000256" key="22">
    <source>
        <dbReference type="SAM" id="SignalP"/>
    </source>
</evidence>
<evidence type="ECO:0000256" key="7">
    <source>
        <dbReference type="ARBA" id="ARBA00022553"/>
    </source>
</evidence>
<dbReference type="GO" id="GO:1901857">
    <property type="term" value="P:positive regulation of cellular respiration"/>
    <property type="evidence" value="ECO:0007669"/>
    <property type="project" value="Ensembl"/>
</dbReference>
<accession>A0A8C5KIY9</accession>
<evidence type="ECO:0000259" key="23">
    <source>
        <dbReference type="PROSITE" id="PS50853"/>
    </source>
</evidence>
<reference evidence="24" key="1">
    <citation type="submission" date="2025-08" db="UniProtKB">
        <authorList>
            <consortium name="Ensembl"/>
        </authorList>
    </citation>
    <scope>IDENTIFICATION</scope>
</reference>
<dbReference type="PANTHER" id="PTHR20859:SF54">
    <property type="entry name" value="INTERFERON ALPHA_BETA RECEPTOR 1"/>
    <property type="match status" value="1"/>
</dbReference>
<dbReference type="Ensembl" id="ENSJJAT00000015845.1">
    <property type="protein sequence ID" value="ENSJJAP00000009398.1"/>
    <property type="gene ID" value="ENSJJAG00000013272.1"/>
</dbReference>